<gene>
    <name evidence="1" type="ordered locus">Fleli_0910</name>
</gene>
<reference evidence="2" key="1">
    <citation type="submission" date="2012-06" db="EMBL/GenBank/DDBJ databases">
        <title>The complete genome of Flexibacter litoralis DSM 6794.</title>
        <authorList>
            <person name="Lucas S."/>
            <person name="Copeland A."/>
            <person name="Lapidus A."/>
            <person name="Glavina del Rio T."/>
            <person name="Dalin E."/>
            <person name="Tice H."/>
            <person name="Bruce D."/>
            <person name="Goodwin L."/>
            <person name="Pitluck S."/>
            <person name="Peters L."/>
            <person name="Ovchinnikova G."/>
            <person name="Lu M."/>
            <person name="Kyrpides N."/>
            <person name="Mavromatis K."/>
            <person name="Ivanova N."/>
            <person name="Brettin T."/>
            <person name="Detter J.C."/>
            <person name="Han C."/>
            <person name="Larimer F."/>
            <person name="Land M."/>
            <person name="Hauser L."/>
            <person name="Markowitz V."/>
            <person name="Cheng J.-F."/>
            <person name="Hugenholtz P."/>
            <person name="Woyke T."/>
            <person name="Wu D."/>
            <person name="Spring S."/>
            <person name="Lang E."/>
            <person name="Kopitz M."/>
            <person name="Brambilla E."/>
            <person name="Klenk H.-P."/>
            <person name="Eisen J.A."/>
        </authorList>
    </citation>
    <scope>NUCLEOTIDE SEQUENCE [LARGE SCALE GENOMIC DNA]</scope>
    <source>
        <strain evidence="2">ATCC 23117 / DSM 6794 / NBRC 15988 / NCIMB 1366 / Sio-4</strain>
    </source>
</reference>
<dbReference type="EMBL" id="CP003345">
    <property type="protein sequence ID" value="AFM03364.1"/>
    <property type="molecule type" value="Genomic_DNA"/>
</dbReference>
<evidence type="ECO:0000313" key="2">
    <source>
        <dbReference type="Proteomes" id="UP000006054"/>
    </source>
</evidence>
<dbReference type="HOGENOM" id="CLU_2129736_0_0_10"/>
<dbReference type="KEGG" id="fli:Fleli_0910"/>
<organism evidence="1 2">
    <name type="scientific">Bernardetia litoralis (strain ATCC 23117 / DSM 6794 / NBRC 15988 / NCIMB 1366 / Fx l1 / Sio-4)</name>
    <name type="common">Flexibacter litoralis</name>
    <dbReference type="NCBI Taxonomy" id="880071"/>
    <lineage>
        <taxon>Bacteria</taxon>
        <taxon>Pseudomonadati</taxon>
        <taxon>Bacteroidota</taxon>
        <taxon>Cytophagia</taxon>
        <taxon>Cytophagales</taxon>
        <taxon>Bernardetiaceae</taxon>
        <taxon>Bernardetia</taxon>
    </lineage>
</organism>
<keyword evidence="2" id="KW-1185">Reference proteome</keyword>
<evidence type="ECO:0000313" key="1">
    <source>
        <dbReference type="EMBL" id="AFM03364.1"/>
    </source>
</evidence>
<protein>
    <submittedName>
        <fullName evidence="1">Uncharacterized protein</fullName>
    </submittedName>
</protein>
<dbReference type="Proteomes" id="UP000006054">
    <property type="component" value="Chromosome"/>
</dbReference>
<dbReference type="RefSeq" id="WP_014796822.1">
    <property type="nucleotide sequence ID" value="NC_018018.1"/>
</dbReference>
<proteinExistence type="predicted"/>
<accession>I4AHC9</accession>
<name>I4AHC9_BERLS</name>
<dbReference type="AlphaFoldDB" id="I4AHC9"/>
<sequence length="113" mass="13102">MLYDDAYEDNIYANFFSKEGILKNLYIHRKTFKSENFLIQEGVAKINLGIGNIRVARIEAEKKLHEILDDSFIHYNPFSKEGHEKGVQKSTYVGGAYELLAEVNEVEKNMNKR</sequence>